<keyword evidence="6" id="KW-1185">Reference proteome</keyword>
<dbReference type="Pfam" id="PF01915">
    <property type="entry name" value="Glyco_hydro_3_C"/>
    <property type="match status" value="1"/>
</dbReference>
<keyword evidence="3" id="KW-0378">Hydrolase</keyword>
<dbReference type="GO" id="GO:0009044">
    <property type="term" value="F:xylan 1,4-beta-xylosidase activity"/>
    <property type="evidence" value="ECO:0007669"/>
    <property type="project" value="InterPro"/>
</dbReference>
<dbReference type="GO" id="GO:0008422">
    <property type="term" value="F:beta-glucosidase activity"/>
    <property type="evidence" value="ECO:0007669"/>
    <property type="project" value="UniProtKB-ARBA"/>
</dbReference>
<dbReference type="AlphaFoldDB" id="A0A1H4AMM0"/>
<dbReference type="STRING" id="551991.SAMN05192529_11575"/>
<dbReference type="InterPro" id="IPR001764">
    <property type="entry name" value="Glyco_hydro_3_N"/>
</dbReference>
<dbReference type="Gene3D" id="3.40.50.1700">
    <property type="entry name" value="Glycoside hydrolase family 3 C-terminal domain"/>
    <property type="match status" value="1"/>
</dbReference>
<evidence type="ECO:0000256" key="1">
    <source>
        <dbReference type="ARBA" id="ARBA00005336"/>
    </source>
</evidence>
<reference evidence="5 6" key="1">
    <citation type="submission" date="2016-10" db="EMBL/GenBank/DDBJ databases">
        <authorList>
            <person name="de Groot N.N."/>
        </authorList>
    </citation>
    <scope>NUCLEOTIDE SEQUENCE [LARGE SCALE GENOMIC DNA]</scope>
    <source>
        <strain evidence="5 6">Vu-144</strain>
    </source>
</reference>
<protein>
    <submittedName>
        <fullName evidence="5">Beta-glucosidase</fullName>
    </submittedName>
</protein>
<evidence type="ECO:0000313" key="5">
    <source>
        <dbReference type="EMBL" id="SEA37051.1"/>
    </source>
</evidence>
<sequence length="831" mass="91833">MPKDAQNSKTAIDYYFRPSYKSGKAILAVLMVAGLLSPVSKLLAQQGQKNTIYHKGWIDFNKNGKMDVFEDPSQALDKRVEDLLSQMNLDEKSCQMATLYGYRRILKDSQPTPEWHNEIWKDGIANIDENLNNVPNHTGKHTSFGFPHSVHAESMNNVQRWFVEQTRLGIPVDFTNEGIHGLCSDGATPFPAPISIGATWDPKLVHLAGDVVGREAKALGYTNVYAPILDPSRDPRWGRVVETYGESPFLIATLGTQMVKGIQQNGVASTLKHFAVYSVPKGGRDGDVRTDPHVAPKELHEIFLYPFRKVIENAHPLGVMSSYNDWDGEPITGSHYFLTTLLREQFGFKGYVVSDSKAVEFLYEKHRVAHDFEDATREAVEAGLNVWTNFNQPKYYINNVRNLVKAGKLDIATVNDRVRDVLRVKFELGLFDAPYVADPKAADKIVQNRQADSIALKLNQESLVLLKNQDHLLPLKKGQYKKILVTGELASDGSYATSRYGPNNNPVTTVLEGVKTLVANENAQTSISYELGAKVVSKDWPGSELMPTDLTQDEKASIDKAVQAAQNADLVITVLGENNHTVGEGYSRSDLGLPGRQLDLLKALKATGKPVVLILITGQPLTINWAKENIPAIINAGFPGPQGGTAIAQVLFGQYNPGGRLSMTWPKAVGQIQFNFPFKNGSQLDQDGPHKKDGYGHSRVNGALYPFGYGLSYSSFTYSDLSISPEQKQTQGQIQVSCKVTNAGTVAGDEVVQLYLSDLYSSVTTYNSVLRGFDRIYLKPGETKTVHFTLEPDDLAITNRDMHRVVEPGDFEIGIGSSSEDIRLKQKITVQ</sequence>
<dbReference type="Pfam" id="PF14310">
    <property type="entry name" value="Fn3-like"/>
    <property type="match status" value="1"/>
</dbReference>
<comment type="similarity">
    <text evidence="1">Belongs to the glycosyl hydrolase 3 family.</text>
</comment>
<evidence type="ECO:0000313" key="6">
    <source>
        <dbReference type="Proteomes" id="UP000199041"/>
    </source>
</evidence>
<name>A0A1H4AMM0_9BACT</name>
<evidence type="ECO:0000259" key="4">
    <source>
        <dbReference type="SMART" id="SM01217"/>
    </source>
</evidence>
<dbReference type="PRINTS" id="PR00133">
    <property type="entry name" value="GLHYDRLASE3"/>
</dbReference>
<dbReference type="FunFam" id="2.60.40.10:FF:000495">
    <property type="entry name" value="Periplasmic beta-glucosidase"/>
    <property type="match status" value="1"/>
</dbReference>
<organism evidence="5 6">
    <name type="scientific">Arachidicoccus rhizosphaerae</name>
    <dbReference type="NCBI Taxonomy" id="551991"/>
    <lineage>
        <taxon>Bacteria</taxon>
        <taxon>Pseudomonadati</taxon>
        <taxon>Bacteroidota</taxon>
        <taxon>Chitinophagia</taxon>
        <taxon>Chitinophagales</taxon>
        <taxon>Chitinophagaceae</taxon>
        <taxon>Arachidicoccus</taxon>
    </lineage>
</organism>
<dbReference type="Gene3D" id="3.20.20.300">
    <property type="entry name" value="Glycoside hydrolase, family 3, N-terminal domain"/>
    <property type="match status" value="1"/>
</dbReference>
<dbReference type="InterPro" id="IPR002772">
    <property type="entry name" value="Glyco_hydro_3_C"/>
</dbReference>
<dbReference type="Gene3D" id="2.60.40.10">
    <property type="entry name" value="Immunoglobulins"/>
    <property type="match status" value="1"/>
</dbReference>
<dbReference type="InterPro" id="IPR036962">
    <property type="entry name" value="Glyco_hydro_3_N_sf"/>
</dbReference>
<dbReference type="PANTHER" id="PTHR42721:SF3">
    <property type="entry name" value="BETA-D-XYLOSIDASE 5-RELATED"/>
    <property type="match status" value="1"/>
</dbReference>
<dbReference type="GO" id="GO:0046556">
    <property type="term" value="F:alpha-L-arabinofuranosidase activity"/>
    <property type="evidence" value="ECO:0007669"/>
    <property type="project" value="TreeGrafter"/>
</dbReference>
<evidence type="ECO:0000256" key="3">
    <source>
        <dbReference type="ARBA" id="ARBA00022801"/>
    </source>
</evidence>
<dbReference type="InterPro" id="IPR026891">
    <property type="entry name" value="Fn3-like"/>
</dbReference>
<dbReference type="InterPro" id="IPR013783">
    <property type="entry name" value="Ig-like_fold"/>
</dbReference>
<dbReference type="GO" id="GO:0031222">
    <property type="term" value="P:arabinan catabolic process"/>
    <property type="evidence" value="ECO:0007669"/>
    <property type="project" value="TreeGrafter"/>
</dbReference>
<dbReference type="InterPro" id="IPR017853">
    <property type="entry name" value="GH"/>
</dbReference>
<dbReference type="GO" id="GO:0045493">
    <property type="term" value="P:xylan catabolic process"/>
    <property type="evidence" value="ECO:0007669"/>
    <property type="project" value="InterPro"/>
</dbReference>
<dbReference type="SMART" id="SM01217">
    <property type="entry name" value="Fn3_like"/>
    <property type="match status" value="1"/>
</dbReference>
<dbReference type="InterPro" id="IPR044993">
    <property type="entry name" value="BXL"/>
</dbReference>
<dbReference type="Proteomes" id="UP000199041">
    <property type="component" value="Unassembled WGS sequence"/>
</dbReference>
<dbReference type="Pfam" id="PF00933">
    <property type="entry name" value="Glyco_hydro_3"/>
    <property type="match status" value="1"/>
</dbReference>
<dbReference type="SUPFAM" id="SSF51445">
    <property type="entry name" value="(Trans)glycosidases"/>
    <property type="match status" value="1"/>
</dbReference>
<gene>
    <name evidence="5" type="ORF">SAMN05192529_11575</name>
</gene>
<dbReference type="EMBL" id="FNQY01000015">
    <property type="protein sequence ID" value="SEA37051.1"/>
    <property type="molecule type" value="Genomic_DNA"/>
</dbReference>
<dbReference type="RefSeq" id="WP_244518911.1">
    <property type="nucleotide sequence ID" value="NZ_FNQY01000015.1"/>
</dbReference>
<dbReference type="SUPFAM" id="SSF52279">
    <property type="entry name" value="Beta-D-glucan exohydrolase, C-terminal domain"/>
    <property type="match status" value="1"/>
</dbReference>
<dbReference type="PANTHER" id="PTHR42721">
    <property type="entry name" value="SUGAR HYDROLASE-RELATED"/>
    <property type="match status" value="1"/>
</dbReference>
<proteinExistence type="inferred from homology"/>
<dbReference type="InterPro" id="IPR036881">
    <property type="entry name" value="Glyco_hydro_3_C_sf"/>
</dbReference>
<accession>A0A1H4AMM0</accession>
<keyword evidence="2" id="KW-0732">Signal</keyword>
<evidence type="ECO:0000256" key="2">
    <source>
        <dbReference type="ARBA" id="ARBA00022729"/>
    </source>
</evidence>
<feature type="domain" description="Fibronectin type III-like" evidence="4">
    <location>
        <begin position="750"/>
        <end position="819"/>
    </location>
</feature>